<keyword evidence="4" id="KW-0997">Cell inner membrane</keyword>
<accession>A0A6N9HCG2</accession>
<dbReference type="InterPro" id="IPR044527">
    <property type="entry name" value="NrtA/CpmA_ABC-bd_dom"/>
</dbReference>
<evidence type="ECO:0000256" key="5">
    <source>
        <dbReference type="ARBA" id="ARBA00022729"/>
    </source>
</evidence>
<keyword evidence="2" id="KW-0813">Transport</keyword>
<evidence type="ECO:0000256" key="6">
    <source>
        <dbReference type="ARBA" id="ARBA00023136"/>
    </source>
</evidence>
<dbReference type="EMBL" id="WWCJ01000001">
    <property type="protein sequence ID" value="MYN00693.1"/>
    <property type="molecule type" value="Genomic_DNA"/>
</dbReference>
<proteinExistence type="predicted"/>
<name>A0A6N9HCG2_9BURK</name>
<dbReference type="PANTHER" id="PTHR30024">
    <property type="entry name" value="ALIPHATIC SULFONATES-BINDING PROTEIN-RELATED"/>
    <property type="match status" value="1"/>
</dbReference>
<dbReference type="Gene3D" id="3.40.190.10">
    <property type="entry name" value="Periplasmic binding protein-like II"/>
    <property type="match status" value="2"/>
</dbReference>
<keyword evidence="6" id="KW-0472">Membrane</keyword>
<keyword evidence="3" id="KW-1003">Cell membrane</keyword>
<protein>
    <submittedName>
        <fullName evidence="7">ABC transporter substrate-binding protein</fullName>
    </submittedName>
</protein>
<gene>
    <name evidence="7" type="ORF">GTP41_01130</name>
</gene>
<keyword evidence="8" id="KW-1185">Reference proteome</keyword>
<keyword evidence="5" id="KW-0732">Signal</keyword>
<comment type="caution">
    <text evidence="7">The sequence shown here is derived from an EMBL/GenBank/DDBJ whole genome shotgun (WGS) entry which is preliminary data.</text>
</comment>
<organism evidence="7 8">
    <name type="scientific">Pseudoduganella guangdongensis</name>
    <dbReference type="NCBI Taxonomy" id="2692179"/>
    <lineage>
        <taxon>Bacteria</taxon>
        <taxon>Pseudomonadati</taxon>
        <taxon>Pseudomonadota</taxon>
        <taxon>Betaproteobacteria</taxon>
        <taxon>Burkholderiales</taxon>
        <taxon>Oxalobacteraceae</taxon>
        <taxon>Telluria group</taxon>
        <taxon>Pseudoduganella</taxon>
    </lineage>
</organism>
<reference evidence="7 8" key="1">
    <citation type="submission" date="2019-12" db="EMBL/GenBank/DDBJ databases">
        <title>Novel species isolated from a subtropical stream in China.</title>
        <authorList>
            <person name="Lu H."/>
        </authorList>
    </citation>
    <scope>NUCLEOTIDE SEQUENCE [LARGE SCALE GENOMIC DNA]</scope>
    <source>
        <strain evidence="7 8">DS3</strain>
    </source>
</reference>
<evidence type="ECO:0000256" key="3">
    <source>
        <dbReference type="ARBA" id="ARBA00022475"/>
    </source>
</evidence>
<evidence type="ECO:0000313" key="7">
    <source>
        <dbReference type="EMBL" id="MYN00693.1"/>
    </source>
</evidence>
<evidence type="ECO:0000313" key="8">
    <source>
        <dbReference type="Proteomes" id="UP000448575"/>
    </source>
</evidence>
<evidence type="ECO:0000256" key="2">
    <source>
        <dbReference type="ARBA" id="ARBA00022448"/>
    </source>
</evidence>
<evidence type="ECO:0000256" key="1">
    <source>
        <dbReference type="ARBA" id="ARBA00004308"/>
    </source>
</evidence>
<dbReference type="SUPFAM" id="SSF53850">
    <property type="entry name" value="Periplasmic binding protein-like II"/>
    <property type="match status" value="1"/>
</dbReference>
<dbReference type="AlphaFoldDB" id="A0A6N9HCG2"/>
<dbReference type="GO" id="GO:0012505">
    <property type="term" value="C:endomembrane system"/>
    <property type="evidence" value="ECO:0007669"/>
    <property type="project" value="UniProtKB-SubCell"/>
</dbReference>
<dbReference type="Pfam" id="PF13379">
    <property type="entry name" value="NMT1_2"/>
    <property type="match status" value="1"/>
</dbReference>
<evidence type="ECO:0000256" key="4">
    <source>
        <dbReference type="ARBA" id="ARBA00022519"/>
    </source>
</evidence>
<dbReference type="PANTHER" id="PTHR30024:SF7">
    <property type="entry name" value="NITRATE_NITRITE BINDING PROTEIN NRTA"/>
    <property type="match status" value="1"/>
</dbReference>
<comment type="subcellular location">
    <subcellularLocation>
        <location evidence="1">Endomembrane system</location>
    </subcellularLocation>
</comment>
<dbReference type="CDD" id="cd13553">
    <property type="entry name" value="PBP2_NrtA_CpmA_like"/>
    <property type="match status" value="1"/>
</dbReference>
<dbReference type="Proteomes" id="UP000448575">
    <property type="component" value="Unassembled WGS sequence"/>
</dbReference>
<sequence length="387" mass="43038">MHRSGARPGRSEGMQIEKDIVRVGFNPLTDCASLVMASVLGLDRKHGIRIVLSKETSWAGVRDKLLTGELDAAHALYGLVYGTQLGIGSARRDMAILMNLNRNGQAITLSRRLFEEGIRDGAGVAALAHERQLRWAQTFPTGTHAMWLYYWLAAHGVHPLREARVITVPPSQMATNLAAGHMDGFCAGEPWNHRAVMDGVGVTIATSQQIWPDHPEKVLACTQDFVRRHPNTARALVAAVLEASRWIDASAANRMAMAEIISAVHYVNTSKEVIWQRILGHYEDGMGRSWEDTHSMRFHQEGAANFPYLSDGMWFMTQHRRWGLLKAAPDYLGIALKVHQVALYKEAAEITETAIPDSTLRSSVLMDGSIWDGRHPERYAESFAIRA</sequence>